<reference evidence="4" key="1">
    <citation type="submission" date="2021-08" db="EMBL/GenBank/DDBJ databases">
        <title>Hoeflea bacterium WL0058 sp. nov., isolated from the sediment.</title>
        <authorList>
            <person name="Wang L."/>
            <person name="Zhang D."/>
        </authorList>
    </citation>
    <scope>NUCLEOTIDE SEQUENCE</scope>
    <source>
        <strain evidence="4">WL0058</strain>
    </source>
</reference>
<dbReference type="PROSITE" id="PS51480">
    <property type="entry name" value="DHAL"/>
    <property type="match status" value="1"/>
</dbReference>
<dbReference type="SMART" id="SM01120">
    <property type="entry name" value="Dak2"/>
    <property type="match status" value="1"/>
</dbReference>
<dbReference type="AlphaFoldDB" id="A0AAE2ZMG7"/>
<dbReference type="GO" id="GO:0004371">
    <property type="term" value="F:glycerone kinase activity"/>
    <property type="evidence" value="ECO:0007669"/>
    <property type="project" value="InterPro"/>
</dbReference>
<dbReference type="NCBIfam" id="TIGR02365">
    <property type="entry name" value="dha_L_ycgS"/>
    <property type="match status" value="1"/>
</dbReference>
<evidence type="ECO:0000313" key="4">
    <source>
        <dbReference type="EMBL" id="MBW8637210.1"/>
    </source>
</evidence>
<dbReference type="PANTHER" id="PTHR28629:SF4">
    <property type="entry name" value="TRIOKINASE_FMN CYCLASE"/>
    <property type="match status" value="1"/>
</dbReference>
<protein>
    <submittedName>
        <fullName evidence="4">Dihydroxyacetone kinase subunit L</fullName>
    </submittedName>
</protein>
<sequence>MSKTMTRLTSEDMKALIGAMQAAIAENAERLTALDQAIGDGDHGINMKRGFDAIAADADAICDKPTPQALSAAGMKLVMSVGGASGPLFGTLFMTLGKSLPEDFECGAFADAFAKAVDAVAARGKSSAGQKTMLDVLYPVSDALAAGKSVGEVAAVAAEAAEATVPMEAKRGRASFLGERSIGHMDPGSCSCSLLVNTIAAWISAKEHAA</sequence>
<dbReference type="SUPFAM" id="SSF101473">
    <property type="entry name" value="DhaL-like"/>
    <property type="match status" value="1"/>
</dbReference>
<comment type="caution">
    <text evidence="4">The sequence shown here is derived from an EMBL/GenBank/DDBJ whole genome shotgun (WGS) entry which is preliminary data.</text>
</comment>
<evidence type="ECO:0000256" key="2">
    <source>
        <dbReference type="ARBA" id="ARBA00022777"/>
    </source>
</evidence>
<name>A0AAE2ZMG7_9HYPH</name>
<dbReference type="EMBL" id="JAICBX010000002">
    <property type="protein sequence ID" value="MBW8637210.1"/>
    <property type="molecule type" value="Genomic_DNA"/>
</dbReference>
<evidence type="ECO:0000313" key="5">
    <source>
        <dbReference type="Proteomes" id="UP001196509"/>
    </source>
</evidence>
<evidence type="ECO:0000256" key="1">
    <source>
        <dbReference type="ARBA" id="ARBA00022679"/>
    </source>
</evidence>
<dbReference type="Gene3D" id="1.25.40.340">
    <property type="match status" value="1"/>
</dbReference>
<accession>A0AAE2ZMG7</accession>
<dbReference type="Pfam" id="PF02734">
    <property type="entry name" value="Dak2"/>
    <property type="match status" value="1"/>
</dbReference>
<keyword evidence="5" id="KW-1185">Reference proteome</keyword>
<dbReference type="InterPro" id="IPR012737">
    <property type="entry name" value="DhaK_L_YcgS"/>
</dbReference>
<dbReference type="RefSeq" id="WP_220227937.1">
    <property type="nucleotide sequence ID" value="NZ_JAICBX010000002.1"/>
</dbReference>
<dbReference type="InterPro" id="IPR036117">
    <property type="entry name" value="DhaL_dom_sf"/>
</dbReference>
<evidence type="ECO:0000259" key="3">
    <source>
        <dbReference type="PROSITE" id="PS51480"/>
    </source>
</evidence>
<dbReference type="InterPro" id="IPR004007">
    <property type="entry name" value="DhaL_dom"/>
</dbReference>
<dbReference type="GO" id="GO:0005829">
    <property type="term" value="C:cytosol"/>
    <property type="evidence" value="ECO:0007669"/>
    <property type="project" value="TreeGrafter"/>
</dbReference>
<dbReference type="PANTHER" id="PTHR28629">
    <property type="entry name" value="TRIOKINASE/FMN CYCLASE"/>
    <property type="match status" value="1"/>
</dbReference>
<keyword evidence="2 4" id="KW-0418">Kinase</keyword>
<dbReference type="Proteomes" id="UP001196509">
    <property type="component" value="Unassembled WGS sequence"/>
</dbReference>
<dbReference type="GO" id="GO:0019563">
    <property type="term" value="P:glycerol catabolic process"/>
    <property type="evidence" value="ECO:0007669"/>
    <property type="project" value="TreeGrafter"/>
</dbReference>
<dbReference type="InterPro" id="IPR050861">
    <property type="entry name" value="Dihydroxyacetone_Kinase"/>
</dbReference>
<dbReference type="FunFam" id="1.25.40.340:FF:000002">
    <property type="entry name" value="Dihydroxyacetone kinase, L subunit"/>
    <property type="match status" value="1"/>
</dbReference>
<proteinExistence type="predicted"/>
<gene>
    <name evidence="4" type="primary">dhaL</name>
    <name evidence="4" type="ORF">K1W69_08425</name>
</gene>
<feature type="domain" description="DhaL" evidence="3">
    <location>
        <begin position="11"/>
        <end position="201"/>
    </location>
</feature>
<organism evidence="4 5">
    <name type="scientific">Flavimaribacter sediminis</name>
    <dbReference type="NCBI Taxonomy" id="2865987"/>
    <lineage>
        <taxon>Bacteria</taxon>
        <taxon>Pseudomonadati</taxon>
        <taxon>Pseudomonadota</taxon>
        <taxon>Alphaproteobacteria</taxon>
        <taxon>Hyphomicrobiales</taxon>
        <taxon>Rhizobiaceae</taxon>
        <taxon>Flavimaribacter</taxon>
    </lineage>
</organism>
<keyword evidence="1" id="KW-0808">Transferase</keyword>